<dbReference type="AlphaFoldDB" id="A0A8J9TCT4"/>
<protein>
    <submittedName>
        <fullName evidence="3">Uncharacterized protein</fullName>
    </submittedName>
</protein>
<gene>
    <name evidence="3" type="ORF">PTTT1_LOCUS23089</name>
</gene>
<dbReference type="Proteomes" id="UP000836788">
    <property type="component" value="Chromosome 19"/>
</dbReference>
<proteinExistence type="predicted"/>
<sequence>MKVSTRKMLTLWIAFLTNSAGIVQAFTPPSASSYPFPSTSFHNVNRLSIPVVRLHASPTSGDNDSNAKDRNRDEKLAKLGYSEQELQRVEARSNAKNDDKVRVNLIPEIDSVTLTAIGFGLIAFNFFVLANLGDGGIGGILATIINKLNE</sequence>
<keyword evidence="2" id="KW-0732">Signal</keyword>
<reference evidence="3" key="1">
    <citation type="submission" date="2022-02" db="EMBL/GenBank/DDBJ databases">
        <authorList>
            <person name="Giguere J D."/>
        </authorList>
    </citation>
    <scope>NUCLEOTIDE SEQUENCE</scope>
    <source>
        <strain evidence="3">CCAP 1055/1</strain>
    </source>
</reference>
<name>A0A8J9TCT4_PHATR</name>
<feature type="signal peptide" evidence="2">
    <location>
        <begin position="1"/>
        <end position="25"/>
    </location>
</feature>
<dbReference type="EMBL" id="OU594960">
    <property type="protein sequence ID" value="CAG9283526.1"/>
    <property type="molecule type" value="Genomic_DNA"/>
</dbReference>
<evidence type="ECO:0000313" key="3">
    <source>
        <dbReference type="EMBL" id="CAG9283526.1"/>
    </source>
</evidence>
<accession>A0A8J9TCT4</accession>
<evidence type="ECO:0000256" key="2">
    <source>
        <dbReference type="SAM" id="SignalP"/>
    </source>
</evidence>
<feature type="region of interest" description="Disordered" evidence="1">
    <location>
        <begin position="55"/>
        <end position="74"/>
    </location>
</feature>
<feature type="chain" id="PRO_5035473154" evidence="2">
    <location>
        <begin position="26"/>
        <end position="150"/>
    </location>
</feature>
<evidence type="ECO:0000256" key="1">
    <source>
        <dbReference type="SAM" id="MobiDB-lite"/>
    </source>
</evidence>
<feature type="compositionally biased region" description="Basic and acidic residues" evidence="1">
    <location>
        <begin position="65"/>
        <end position="74"/>
    </location>
</feature>
<organism evidence="3">
    <name type="scientific">Phaeodactylum tricornutum</name>
    <name type="common">Diatom</name>
    <dbReference type="NCBI Taxonomy" id="2850"/>
    <lineage>
        <taxon>Eukaryota</taxon>
        <taxon>Sar</taxon>
        <taxon>Stramenopiles</taxon>
        <taxon>Ochrophyta</taxon>
        <taxon>Bacillariophyta</taxon>
        <taxon>Bacillariophyceae</taxon>
        <taxon>Bacillariophycidae</taxon>
        <taxon>Naviculales</taxon>
        <taxon>Phaeodactylaceae</taxon>
        <taxon>Phaeodactylum</taxon>
    </lineage>
</organism>